<dbReference type="FunFam" id="3.30.2130.10:FF:000001">
    <property type="entry name" value="Bifunctional aspartokinase/homoserine dehydrogenase"/>
    <property type="match status" value="1"/>
</dbReference>
<evidence type="ECO:0000256" key="7">
    <source>
        <dbReference type="ARBA" id="ARBA00022697"/>
    </source>
</evidence>
<dbReference type="OrthoDB" id="4323675at2759"/>
<comment type="similarity">
    <text evidence="3 13">Belongs to the aspartokinase family.</text>
</comment>
<comment type="function">
    <text evidence="12">Phosphorylates aspartate, the first step in the biosynthesis of amino acids that derive from aspartate (the aspartate family of amino acids), including methioinine and threonine, the latter of which is a precursor to isoleucine.</text>
</comment>
<dbReference type="GO" id="GO:0005829">
    <property type="term" value="C:cytosol"/>
    <property type="evidence" value="ECO:0007669"/>
    <property type="project" value="TreeGrafter"/>
</dbReference>
<dbReference type="PANTHER" id="PTHR21499:SF59">
    <property type="entry name" value="ASPARTOKINASE"/>
    <property type="match status" value="1"/>
</dbReference>
<keyword evidence="7" id="KW-0791">Threonine biosynthesis</keyword>
<dbReference type="InterPro" id="IPR045865">
    <property type="entry name" value="ACT-like_dom_sf"/>
</dbReference>
<evidence type="ECO:0000259" key="14">
    <source>
        <dbReference type="PROSITE" id="PS51671"/>
    </source>
</evidence>
<organism evidence="15 16">
    <name type="scientific">Pachysolen tannophilus NRRL Y-2460</name>
    <dbReference type="NCBI Taxonomy" id="669874"/>
    <lineage>
        <taxon>Eukaryota</taxon>
        <taxon>Fungi</taxon>
        <taxon>Dikarya</taxon>
        <taxon>Ascomycota</taxon>
        <taxon>Saccharomycotina</taxon>
        <taxon>Pichiomycetes</taxon>
        <taxon>Pachysolenaceae</taxon>
        <taxon>Pachysolen</taxon>
    </lineage>
</organism>
<evidence type="ECO:0000256" key="3">
    <source>
        <dbReference type="ARBA" id="ARBA00010122"/>
    </source>
</evidence>
<evidence type="ECO:0000256" key="9">
    <source>
        <dbReference type="ARBA" id="ARBA00022777"/>
    </source>
</evidence>
<name>A0A1E4U2I8_PACTA</name>
<evidence type="ECO:0000256" key="6">
    <source>
        <dbReference type="ARBA" id="ARBA00022679"/>
    </source>
</evidence>
<comment type="pathway">
    <text evidence="2">Amino-acid biosynthesis; L-threonine biosynthesis; L-threonine from L-aspartate: step 1/5.</text>
</comment>
<comment type="pathway">
    <text evidence="1">Amino-acid biosynthesis; L-methionine biosynthesis via de novo pathway; L-homoserine from L-aspartate: step 1/3.</text>
</comment>
<keyword evidence="7" id="KW-0028">Amino-acid biosynthesis</keyword>
<dbReference type="Pfam" id="PF00696">
    <property type="entry name" value="AA_kinase"/>
    <property type="match status" value="1"/>
</dbReference>
<evidence type="ECO:0000256" key="2">
    <source>
        <dbReference type="ARBA" id="ARBA00005139"/>
    </source>
</evidence>
<evidence type="ECO:0000256" key="12">
    <source>
        <dbReference type="ARBA" id="ARBA00055502"/>
    </source>
</evidence>
<evidence type="ECO:0000313" key="16">
    <source>
        <dbReference type="Proteomes" id="UP000094236"/>
    </source>
</evidence>
<dbReference type="InterPro" id="IPR002912">
    <property type="entry name" value="ACT_dom"/>
</dbReference>
<dbReference type="AlphaFoldDB" id="A0A1E4U2I8"/>
<dbReference type="InterPro" id="IPR001341">
    <property type="entry name" value="Asp_kinase"/>
</dbReference>
<keyword evidence="9 13" id="KW-0418">Kinase</keyword>
<gene>
    <name evidence="15" type="ORF">PACTADRAFT_185367</name>
</gene>
<dbReference type="FunFam" id="3.40.1160.10:FF:000023">
    <property type="entry name" value="Probable aspartokinase"/>
    <property type="match status" value="1"/>
</dbReference>
<feature type="domain" description="ACT" evidence="14">
    <location>
        <begin position="442"/>
        <end position="514"/>
    </location>
</feature>
<evidence type="ECO:0000313" key="15">
    <source>
        <dbReference type="EMBL" id="ODV98202.1"/>
    </source>
</evidence>
<evidence type="ECO:0000256" key="10">
    <source>
        <dbReference type="ARBA" id="ARBA00022840"/>
    </source>
</evidence>
<dbReference type="PROSITE" id="PS00324">
    <property type="entry name" value="ASPARTOKINASE"/>
    <property type="match status" value="1"/>
</dbReference>
<keyword evidence="16" id="KW-1185">Reference proteome</keyword>
<keyword evidence="8" id="KW-0547">Nucleotide-binding</keyword>
<evidence type="ECO:0000256" key="5">
    <source>
        <dbReference type="ARBA" id="ARBA00016273"/>
    </source>
</evidence>
<dbReference type="GO" id="GO:0005524">
    <property type="term" value="F:ATP binding"/>
    <property type="evidence" value="ECO:0007669"/>
    <property type="project" value="UniProtKB-KW"/>
</dbReference>
<evidence type="ECO:0000256" key="4">
    <source>
        <dbReference type="ARBA" id="ARBA00013059"/>
    </source>
</evidence>
<dbReference type="InterPro" id="IPR036393">
    <property type="entry name" value="AceGlu_kinase-like_sf"/>
</dbReference>
<dbReference type="GO" id="GO:0009088">
    <property type="term" value="P:threonine biosynthetic process"/>
    <property type="evidence" value="ECO:0007669"/>
    <property type="project" value="UniProtKB-KW"/>
</dbReference>
<comment type="catalytic activity">
    <reaction evidence="11">
        <text>L-aspartate + ATP = 4-phospho-L-aspartate + ADP</text>
        <dbReference type="Rhea" id="RHEA:23776"/>
        <dbReference type="ChEBI" id="CHEBI:29991"/>
        <dbReference type="ChEBI" id="CHEBI:30616"/>
        <dbReference type="ChEBI" id="CHEBI:57535"/>
        <dbReference type="ChEBI" id="CHEBI:456216"/>
        <dbReference type="EC" id="2.7.2.4"/>
    </reaction>
    <physiologicalReaction direction="left-to-right" evidence="11">
        <dbReference type="Rhea" id="RHEA:23777"/>
    </physiologicalReaction>
</comment>
<dbReference type="GO" id="GO:0009090">
    <property type="term" value="P:homoserine biosynthetic process"/>
    <property type="evidence" value="ECO:0007669"/>
    <property type="project" value="EnsemblFungi"/>
</dbReference>
<evidence type="ECO:0000256" key="11">
    <source>
        <dbReference type="ARBA" id="ARBA00048561"/>
    </source>
</evidence>
<dbReference type="GO" id="GO:0071266">
    <property type="term" value="P:'de novo' L-methionine biosynthetic process"/>
    <property type="evidence" value="ECO:0007669"/>
    <property type="project" value="EnsemblFungi"/>
</dbReference>
<dbReference type="Proteomes" id="UP000094236">
    <property type="component" value="Unassembled WGS sequence"/>
</dbReference>
<evidence type="ECO:0000256" key="13">
    <source>
        <dbReference type="RuleBase" id="RU003448"/>
    </source>
</evidence>
<keyword evidence="10" id="KW-0067">ATP-binding</keyword>
<proteinExistence type="inferred from homology"/>
<evidence type="ECO:0000256" key="1">
    <source>
        <dbReference type="ARBA" id="ARBA00004986"/>
    </source>
</evidence>
<protein>
    <recommendedName>
        <fullName evidence="5 13">Aspartokinase</fullName>
        <ecNumber evidence="4 13">2.7.2.4</ecNumber>
    </recommendedName>
</protein>
<accession>A0A1E4U2I8</accession>
<dbReference type="InterPro" id="IPR018042">
    <property type="entry name" value="Aspartate_kinase_CS"/>
</dbReference>
<dbReference type="STRING" id="669874.A0A1E4U2I8"/>
<dbReference type="InterPro" id="IPR054352">
    <property type="entry name" value="ACT_Aspartokinase"/>
</dbReference>
<dbReference type="NCBIfam" id="TIGR00657">
    <property type="entry name" value="asp_kinases"/>
    <property type="match status" value="1"/>
</dbReference>
<dbReference type="Gene3D" id="3.30.2130.10">
    <property type="entry name" value="VC0802-like"/>
    <property type="match status" value="1"/>
</dbReference>
<dbReference type="Pfam" id="PF22468">
    <property type="entry name" value="ACT_9"/>
    <property type="match status" value="1"/>
</dbReference>
<dbReference type="SUPFAM" id="SSF53633">
    <property type="entry name" value="Carbamate kinase-like"/>
    <property type="match status" value="1"/>
</dbReference>
<sequence>MSNSPALSARSSSGSRKGWIVQKFGGTSVGKFPEKITDDIVKVYADTNKVAVVCSARSSDTKSEGTTSRLLLAAELAADDKDYDEILQKITNDHVNNAKLKIKDVFLQKKLIDETIQEITEIKKLLDASQVIGEISPKTLDVVMSGGEKLSCRFIAALLNDRGTPAEYVDLSLLIPQGYDISNGFNEDFYKYLSINLAKEVEKVSEKKIPVLTGYFGIVPGGLLNGVGRGYTDLCAALVAVGINAEELQVWKEVDGIFTADPRKVKSARLIASVTPDEAAELTYYGSEVIHPFTMEQVIKAKIPIRIKNVENPTGQGTIIYPDNVGKHGEATPPHPPTSVERLPSSIFTNKKTATAITTKDSIAVVNVHSNKKTLSHGFFAHIFSILDKYKLVVDLISTSEVHVSMAIHNRPESRKFLKMAVEDLKQFGQVDVTHNMAIVSLVGRHMKQLIGIAGTMFKTLADEKINIEMISQGANEINISCVINESDSLRALQAIHTKIIDEPLFVHNFVDSRIENLKLEDN</sequence>
<dbReference type="InterPro" id="IPR001048">
    <property type="entry name" value="Asp/Glu/Uridylate_kinase"/>
</dbReference>
<evidence type="ECO:0000256" key="8">
    <source>
        <dbReference type="ARBA" id="ARBA00022741"/>
    </source>
</evidence>
<reference evidence="16" key="1">
    <citation type="submission" date="2016-05" db="EMBL/GenBank/DDBJ databases">
        <title>Comparative genomics of biotechnologically important yeasts.</title>
        <authorList>
            <consortium name="DOE Joint Genome Institute"/>
            <person name="Riley R."/>
            <person name="Haridas S."/>
            <person name="Wolfe K.H."/>
            <person name="Lopes M.R."/>
            <person name="Hittinger C.T."/>
            <person name="Goker M."/>
            <person name="Salamov A."/>
            <person name="Wisecaver J."/>
            <person name="Long T.M."/>
            <person name="Aerts A.L."/>
            <person name="Barry K."/>
            <person name="Choi C."/>
            <person name="Clum A."/>
            <person name="Coughlan A.Y."/>
            <person name="Deshpande S."/>
            <person name="Douglass A.P."/>
            <person name="Hanson S.J."/>
            <person name="Klenk H.-P."/>
            <person name="Labutti K."/>
            <person name="Lapidus A."/>
            <person name="Lindquist E."/>
            <person name="Lipzen A."/>
            <person name="Meier-Kolthoff J.P."/>
            <person name="Ohm R.A."/>
            <person name="Otillar R.P."/>
            <person name="Pangilinan J."/>
            <person name="Peng Y."/>
            <person name="Rokas A."/>
            <person name="Rosa C.A."/>
            <person name="Scheuner C."/>
            <person name="Sibirny A.A."/>
            <person name="Slot J.C."/>
            <person name="Stielow J.B."/>
            <person name="Sun H."/>
            <person name="Kurtzman C.P."/>
            <person name="Blackwell M."/>
            <person name="Grigoriev I.V."/>
            <person name="Jeffries T.W."/>
        </authorList>
    </citation>
    <scope>NUCLEOTIDE SEQUENCE [LARGE SCALE GENOMIC DNA]</scope>
    <source>
        <strain evidence="16">NRRL Y-2460</strain>
    </source>
</reference>
<dbReference type="PROSITE" id="PS51671">
    <property type="entry name" value="ACT"/>
    <property type="match status" value="1"/>
</dbReference>
<dbReference type="SUPFAM" id="SSF55021">
    <property type="entry name" value="ACT-like"/>
    <property type="match status" value="2"/>
</dbReference>
<dbReference type="PANTHER" id="PTHR21499">
    <property type="entry name" value="ASPARTATE KINASE"/>
    <property type="match status" value="1"/>
</dbReference>
<dbReference type="EC" id="2.7.2.4" evidence="4 13"/>
<dbReference type="Gene3D" id="3.40.1160.10">
    <property type="entry name" value="Acetylglutamate kinase-like"/>
    <property type="match status" value="1"/>
</dbReference>
<dbReference type="GO" id="GO:0004072">
    <property type="term" value="F:aspartate kinase activity"/>
    <property type="evidence" value="ECO:0007669"/>
    <property type="project" value="UniProtKB-EC"/>
</dbReference>
<dbReference type="GO" id="GO:0009089">
    <property type="term" value="P:lysine biosynthetic process via diaminopimelate"/>
    <property type="evidence" value="ECO:0007669"/>
    <property type="project" value="TreeGrafter"/>
</dbReference>
<dbReference type="EMBL" id="KV454011">
    <property type="protein sequence ID" value="ODV98202.1"/>
    <property type="molecule type" value="Genomic_DNA"/>
</dbReference>
<keyword evidence="6 13" id="KW-0808">Transferase</keyword>